<comment type="caution">
    <text evidence="1">The sequence shown here is derived from an EMBL/GenBank/DDBJ whole genome shotgun (WGS) entry which is preliminary data.</text>
</comment>
<dbReference type="RefSeq" id="XP_066695830.1">
    <property type="nucleotide sequence ID" value="XM_066849134.1"/>
</dbReference>
<keyword evidence="2" id="KW-1185">Reference proteome</keyword>
<evidence type="ECO:0008006" key="3">
    <source>
        <dbReference type="Google" id="ProtNLM"/>
    </source>
</evidence>
<evidence type="ECO:0000313" key="1">
    <source>
        <dbReference type="EMBL" id="KAK7943799.1"/>
    </source>
</evidence>
<dbReference type="EMBL" id="JAQQWE010000008">
    <property type="protein sequence ID" value="KAK7943799.1"/>
    <property type="molecule type" value="Genomic_DNA"/>
</dbReference>
<gene>
    <name evidence="1" type="ORF">PG986_012912</name>
</gene>
<dbReference type="Proteomes" id="UP001391051">
    <property type="component" value="Unassembled WGS sequence"/>
</dbReference>
<proteinExistence type="predicted"/>
<organism evidence="1 2">
    <name type="scientific">Apiospora aurea</name>
    <dbReference type="NCBI Taxonomy" id="335848"/>
    <lineage>
        <taxon>Eukaryota</taxon>
        <taxon>Fungi</taxon>
        <taxon>Dikarya</taxon>
        <taxon>Ascomycota</taxon>
        <taxon>Pezizomycotina</taxon>
        <taxon>Sordariomycetes</taxon>
        <taxon>Xylariomycetidae</taxon>
        <taxon>Amphisphaeriales</taxon>
        <taxon>Apiosporaceae</taxon>
        <taxon>Apiospora</taxon>
    </lineage>
</organism>
<sequence>MKASYSEVEDTTEVDYSLTLADCQSINILQSKLRKGRSALECCQDLARGLETSWRAIGTAYGIKINSETVVGLDLYATEMASYSKCVESLLERSYDIGGLISRILKSREVEKDRKTSQAIEKSIHALEGISKESSETSRTLANVAQETSKDSLTLKALTLIATIYLPATLTASKSTMGFPDVTAPRDSTFEFRQSFGSDSCGLEDHVQYDLITVLAVAQKLGIEILALTWQSARE</sequence>
<reference evidence="1 2" key="1">
    <citation type="submission" date="2023-01" db="EMBL/GenBank/DDBJ databases">
        <title>Analysis of 21 Apiospora genomes using comparative genomics revels a genus with tremendous synthesis potential of carbohydrate active enzymes and secondary metabolites.</title>
        <authorList>
            <person name="Sorensen T."/>
        </authorList>
    </citation>
    <scope>NUCLEOTIDE SEQUENCE [LARGE SCALE GENOMIC DNA]</scope>
    <source>
        <strain evidence="1 2">CBS 24483</strain>
    </source>
</reference>
<name>A0ABR1Q1C0_9PEZI</name>
<accession>A0ABR1Q1C0</accession>
<protein>
    <recommendedName>
        <fullName evidence="3">Fungal N-terminal domain-containing protein</fullName>
    </recommendedName>
</protein>
<dbReference type="GeneID" id="92082196"/>
<evidence type="ECO:0000313" key="2">
    <source>
        <dbReference type="Proteomes" id="UP001391051"/>
    </source>
</evidence>